<comment type="catalytic activity">
    <reaction evidence="1 12">
        <text>an N-acyl-D-glucosamine 6-phosphate = an N-acyl-D-mannosamine 6-phosphate</text>
        <dbReference type="Rhea" id="RHEA:23932"/>
        <dbReference type="ChEBI" id="CHEBI:57599"/>
        <dbReference type="ChEBI" id="CHEBI:57666"/>
        <dbReference type="EC" id="5.1.3.9"/>
    </reaction>
</comment>
<dbReference type="GO" id="GO:0009384">
    <property type="term" value="F:N-acylmannosamine kinase activity"/>
    <property type="evidence" value="ECO:0007669"/>
    <property type="project" value="UniProtKB-EC"/>
</dbReference>
<dbReference type="SUPFAM" id="SSF53067">
    <property type="entry name" value="Actin-like ATPase domain"/>
    <property type="match status" value="1"/>
</dbReference>
<comment type="similarity">
    <text evidence="11">In the C-terminal section; belongs to the ROK (NagC/XylR) family. NanK subfamily.</text>
</comment>
<evidence type="ECO:0000256" key="5">
    <source>
        <dbReference type="ARBA" id="ARBA00023235"/>
    </source>
</evidence>
<keyword evidence="13" id="KW-0808">Transferase</keyword>
<dbReference type="SUPFAM" id="SSF51366">
    <property type="entry name" value="Ribulose-phoshate binding barrel"/>
    <property type="match status" value="1"/>
</dbReference>
<evidence type="ECO:0000256" key="12">
    <source>
        <dbReference type="HAMAP-Rule" id="MF_01235"/>
    </source>
</evidence>
<evidence type="ECO:0000256" key="6">
    <source>
        <dbReference type="ARBA" id="ARBA00023277"/>
    </source>
</evidence>
<evidence type="ECO:0000256" key="4">
    <source>
        <dbReference type="ARBA" id="ARBA00022777"/>
    </source>
</evidence>
<protein>
    <recommendedName>
        <fullName evidence="12">Putative N-acetylmannosamine-6-phosphate 2-epimerase</fullName>
        <ecNumber evidence="12">5.1.3.9</ecNumber>
    </recommendedName>
    <alternativeName>
        <fullName evidence="12">ManNAc-6-P epimerase</fullName>
    </alternativeName>
</protein>
<sequence length="514" mass="52654">MNSSEETVSDCLQRFASSLVVSCQPVPEGPLDHPDQVVGFALAALASGGRGLRIEGIANLKAVRAATDAPIIGLIKRDLDTSPIRITPFLDDVAALAEAGADIIAFDATDRVRPVAVAELCKAVQAHGKLAMADISTIEEAKAAVALGVDVVGTTMSGYTGGPEPSDPDFPLLAAAVRLGRPVIAEGRIRVPEQAAEAIRLGAHGVVVGSAITRPEHITHWFADAIAAARAASTQPSLAFDLGGTKTLVALVDGDRIVEANERTTDRHLDPDDWCDAIAELAAPWQGRYGAVGGAVTGVVHAGRWSALNPGTLPVSANYPLADALERRLGRPVVLHNDAQAAAWGEYRFGAGAGRDLLFVTVSTGIGGGAVIGGRLLTGRGGVAGSVGLTQEKAGVPLETLASGRFLADAAAALGHAVDAPAIFAAAARGEAWASAVVDRSADVAARLLQNLQLLFDPAVMVVGGGVGLADGYRARLEARLAHLPPHLKPEIRAAALGKSAGVIGAADLARRTL</sequence>
<dbReference type="Gene3D" id="3.20.20.70">
    <property type="entry name" value="Aldolase class I"/>
    <property type="match status" value="1"/>
</dbReference>
<gene>
    <name evidence="13" type="primary">nanEK</name>
    <name evidence="12" type="synonym">nanE</name>
    <name evidence="13" type="ORF">KL86PLE_70010</name>
</gene>
<dbReference type="AlphaFoldDB" id="A0A212LL28"/>
<reference evidence="13" key="1">
    <citation type="submission" date="2016-08" db="EMBL/GenBank/DDBJ databases">
        <authorList>
            <person name="Seilhamer J.J."/>
        </authorList>
    </citation>
    <scope>NUCLEOTIDE SEQUENCE</scope>
    <source>
        <strain evidence="13">86</strain>
    </source>
</reference>
<comment type="catalytic activity">
    <reaction evidence="7">
        <text>an N-acyl-D-mannosamine + ATP = an N-acyl-D-mannosamine 6-phosphate + ADP + H(+)</text>
        <dbReference type="Rhea" id="RHEA:23832"/>
        <dbReference type="ChEBI" id="CHEBI:15378"/>
        <dbReference type="ChEBI" id="CHEBI:16062"/>
        <dbReference type="ChEBI" id="CHEBI:30616"/>
        <dbReference type="ChEBI" id="CHEBI:57666"/>
        <dbReference type="ChEBI" id="CHEBI:456216"/>
        <dbReference type="EC" id="2.7.1.60"/>
    </reaction>
</comment>
<evidence type="ECO:0000256" key="9">
    <source>
        <dbReference type="ARBA" id="ARBA00060606"/>
    </source>
</evidence>
<dbReference type="EMBL" id="FMJD01000011">
    <property type="protein sequence ID" value="SCM78227.1"/>
    <property type="molecule type" value="Genomic_DNA"/>
</dbReference>
<dbReference type="UniPathway" id="UPA00629">
    <property type="reaction ID" value="UER00682"/>
</dbReference>
<keyword evidence="5 12" id="KW-0413">Isomerase</keyword>
<dbReference type="Gene3D" id="3.30.420.40">
    <property type="match status" value="2"/>
</dbReference>
<dbReference type="InterPro" id="IPR000600">
    <property type="entry name" value="ROK"/>
</dbReference>
<dbReference type="CDD" id="cd04729">
    <property type="entry name" value="NanE"/>
    <property type="match status" value="1"/>
</dbReference>
<accession>A0A212LL28</accession>
<proteinExistence type="inferred from homology"/>
<organism evidence="13">
    <name type="scientific">uncultured Pleomorphomonas sp</name>
    <dbReference type="NCBI Taxonomy" id="442121"/>
    <lineage>
        <taxon>Bacteria</taxon>
        <taxon>Pseudomonadati</taxon>
        <taxon>Pseudomonadota</taxon>
        <taxon>Alphaproteobacteria</taxon>
        <taxon>Hyphomicrobiales</taxon>
        <taxon>Pleomorphomonadaceae</taxon>
        <taxon>Pleomorphomonas</taxon>
        <taxon>environmental samples</taxon>
    </lineage>
</organism>
<evidence type="ECO:0000256" key="1">
    <source>
        <dbReference type="ARBA" id="ARBA00000056"/>
    </source>
</evidence>
<comment type="similarity">
    <text evidence="10">In the N-terminal section; belongs to the NanE family.</text>
</comment>
<evidence type="ECO:0000256" key="2">
    <source>
        <dbReference type="ARBA" id="ARBA00002147"/>
    </source>
</evidence>
<dbReference type="PANTHER" id="PTHR36204:SF1">
    <property type="entry name" value="N-ACETYLMANNOSAMINE-6-PHOSPHATE 2-EPIMERASE-RELATED"/>
    <property type="match status" value="1"/>
</dbReference>
<evidence type="ECO:0000256" key="10">
    <source>
        <dbReference type="ARBA" id="ARBA00061354"/>
    </source>
</evidence>
<dbReference type="InterPro" id="IPR007260">
    <property type="entry name" value="NanE"/>
</dbReference>
<comment type="similarity">
    <text evidence="12">Belongs to the NanE family.</text>
</comment>
<comment type="function">
    <text evidence="2 12">Converts N-acetylmannosamine-6-phosphate (ManNAc-6-P) to N-acetylglucosamine-6-phosphate (GlcNAc-6-P).</text>
</comment>
<comment type="function">
    <text evidence="8">Catalyzes the phosphorylation of N-acetylmannosamine (ManNAc) to ManNAc-6-P.</text>
</comment>
<dbReference type="InterPro" id="IPR011060">
    <property type="entry name" value="RibuloseP-bd_barrel"/>
</dbReference>
<evidence type="ECO:0000256" key="8">
    <source>
        <dbReference type="ARBA" id="ARBA00053450"/>
    </source>
</evidence>
<dbReference type="Pfam" id="PF04131">
    <property type="entry name" value="NanE"/>
    <property type="match status" value="1"/>
</dbReference>
<evidence type="ECO:0000256" key="11">
    <source>
        <dbReference type="ARBA" id="ARBA00061385"/>
    </source>
</evidence>
<dbReference type="NCBIfam" id="NF002231">
    <property type="entry name" value="PRK01130.1"/>
    <property type="match status" value="1"/>
</dbReference>
<name>A0A212LL28_9HYPH</name>
<dbReference type="GO" id="GO:0005829">
    <property type="term" value="C:cytosol"/>
    <property type="evidence" value="ECO:0007669"/>
    <property type="project" value="TreeGrafter"/>
</dbReference>
<evidence type="ECO:0000256" key="3">
    <source>
        <dbReference type="ARBA" id="ARBA00005081"/>
    </source>
</evidence>
<keyword evidence="4" id="KW-0418">Kinase</keyword>
<dbReference type="PANTHER" id="PTHR36204">
    <property type="entry name" value="N-ACETYLMANNOSAMINE-6-PHOSPHATE 2-EPIMERASE-RELATED"/>
    <property type="match status" value="1"/>
</dbReference>
<dbReference type="InterPro" id="IPR013785">
    <property type="entry name" value="Aldolase_TIM"/>
</dbReference>
<dbReference type="GO" id="GO:0047465">
    <property type="term" value="F:N-acylglucosamine-6-phosphate 2-epimerase activity"/>
    <property type="evidence" value="ECO:0007669"/>
    <property type="project" value="UniProtKB-EC"/>
</dbReference>
<dbReference type="Pfam" id="PF00480">
    <property type="entry name" value="ROK"/>
    <property type="match status" value="1"/>
</dbReference>
<evidence type="ECO:0000313" key="13">
    <source>
        <dbReference type="EMBL" id="SCM78227.1"/>
    </source>
</evidence>
<dbReference type="InterPro" id="IPR043129">
    <property type="entry name" value="ATPase_NBD"/>
</dbReference>
<dbReference type="EC" id="5.1.3.9" evidence="12"/>
<evidence type="ECO:0000256" key="7">
    <source>
        <dbReference type="ARBA" id="ARBA00050815"/>
    </source>
</evidence>
<dbReference type="HAMAP" id="MF_01235">
    <property type="entry name" value="ManNAc6P_epimer"/>
    <property type="match status" value="1"/>
</dbReference>
<dbReference type="GO" id="GO:0019262">
    <property type="term" value="P:N-acetylneuraminate catabolic process"/>
    <property type="evidence" value="ECO:0007669"/>
    <property type="project" value="UniProtKB-UniRule"/>
</dbReference>
<comment type="pathway">
    <text evidence="9">Amino-sugar metabolism; N-acetylneuraminate degradation; D-fructose 6-phosphate from N-acetylneuraminate: step 2/5.</text>
</comment>
<dbReference type="GO" id="GO:0006053">
    <property type="term" value="P:N-acetylmannosamine catabolic process"/>
    <property type="evidence" value="ECO:0007669"/>
    <property type="project" value="TreeGrafter"/>
</dbReference>
<keyword evidence="6 12" id="KW-0119">Carbohydrate metabolism</keyword>
<comment type="pathway">
    <text evidence="3 12">Amino-sugar metabolism; N-acetylneuraminate degradation; D-fructose 6-phosphate from N-acetylneuraminate: step 3/5.</text>
</comment>
<dbReference type="FunFam" id="3.20.20.70:FF:000035">
    <property type="entry name" value="Putative N-acetylmannosamine-6-phosphate 2-epimerase"/>
    <property type="match status" value="1"/>
</dbReference>